<reference evidence="2 3" key="1">
    <citation type="journal article" date="2015" name="Nature">
        <title>rRNA introns, odd ribosomes, and small enigmatic genomes across a large radiation of phyla.</title>
        <authorList>
            <person name="Brown C.T."/>
            <person name="Hug L.A."/>
            <person name="Thomas B.C."/>
            <person name="Sharon I."/>
            <person name="Castelle C.J."/>
            <person name="Singh A."/>
            <person name="Wilkins M.J."/>
            <person name="Williams K.H."/>
            <person name="Banfield J.F."/>
        </authorList>
    </citation>
    <scope>NUCLEOTIDE SEQUENCE [LARGE SCALE GENOMIC DNA]</scope>
</reference>
<protein>
    <recommendedName>
        <fullName evidence="4">Type II secretion system protein</fullName>
    </recommendedName>
</protein>
<accession>A0A0G1XTV0</accession>
<dbReference type="InterPro" id="IPR012902">
    <property type="entry name" value="N_methyl_site"/>
</dbReference>
<evidence type="ECO:0008006" key="4">
    <source>
        <dbReference type="Google" id="ProtNLM"/>
    </source>
</evidence>
<dbReference type="SUPFAM" id="SSF54523">
    <property type="entry name" value="Pili subunits"/>
    <property type="match status" value="1"/>
</dbReference>
<dbReference type="AlphaFoldDB" id="A0A0G1XTV0"/>
<evidence type="ECO:0000313" key="3">
    <source>
        <dbReference type="Proteomes" id="UP000034694"/>
    </source>
</evidence>
<evidence type="ECO:0000313" key="2">
    <source>
        <dbReference type="EMBL" id="KKU97730.1"/>
    </source>
</evidence>
<keyword evidence="1" id="KW-1133">Transmembrane helix</keyword>
<keyword evidence="1" id="KW-0812">Transmembrane</keyword>
<gene>
    <name evidence="2" type="ORF">UY28_C0015G0010</name>
</gene>
<organism evidence="2 3">
    <name type="scientific">Candidatus Amesbacteria bacterium GW2011_GWB1_48_13</name>
    <dbReference type="NCBI Taxonomy" id="1618362"/>
    <lineage>
        <taxon>Bacteria</taxon>
        <taxon>Candidatus Amesiibacteriota</taxon>
    </lineage>
</organism>
<sequence>MRRSFTLVEVLLVVGIVSLLSTVVMVSLRPASRFAQANNIKRQSDLTLIINAVFRYASDNRSVFPPGVTAIPQFISSSGADICADLVPKYLPSLPTDPTAFSGADVLCTPPYDTGYLISLTSDGGHVTVSAPSAQEGEVITFTR</sequence>
<proteinExistence type="predicted"/>
<name>A0A0G1XTV0_9BACT</name>
<dbReference type="EMBL" id="LCPK01000015">
    <property type="protein sequence ID" value="KKU97730.1"/>
    <property type="molecule type" value="Genomic_DNA"/>
</dbReference>
<evidence type="ECO:0000256" key="1">
    <source>
        <dbReference type="SAM" id="Phobius"/>
    </source>
</evidence>
<dbReference type="Proteomes" id="UP000034694">
    <property type="component" value="Unassembled WGS sequence"/>
</dbReference>
<dbReference type="NCBIfam" id="TIGR02532">
    <property type="entry name" value="IV_pilin_GFxxxE"/>
    <property type="match status" value="1"/>
</dbReference>
<comment type="caution">
    <text evidence="2">The sequence shown here is derived from an EMBL/GenBank/DDBJ whole genome shotgun (WGS) entry which is preliminary data.</text>
</comment>
<dbReference type="Gene3D" id="3.30.700.10">
    <property type="entry name" value="Glycoprotein, Type 4 Pilin"/>
    <property type="match status" value="1"/>
</dbReference>
<feature type="transmembrane region" description="Helical" evidence="1">
    <location>
        <begin position="7"/>
        <end position="28"/>
    </location>
</feature>
<dbReference type="InterPro" id="IPR045584">
    <property type="entry name" value="Pilin-like"/>
</dbReference>
<keyword evidence="1" id="KW-0472">Membrane</keyword>